<feature type="binding site" evidence="2">
    <location>
        <position position="220"/>
    </location>
    <ligand>
        <name>substrate</name>
    </ligand>
</feature>
<dbReference type="Gene3D" id="3.40.50.1580">
    <property type="entry name" value="Nucleoside phosphorylase domain"/>
    <property type="match status" value="1"/>
</dbReference>
<dbReference type="InterPro" id="IPR000845">
    <property type="entry name" value="Nucleoside_phosphorylase_d"/>
</dbReference>
<dbReference type="InterPro" id="IPR010059">
    <property type="entry name" value="Uridine_phosphorylase_euk"/>
</dbReference>
<evidence type="ECO:0000313" key="5">
    <source>
        <dbReference type="Proteomes" id="UP000472263"/>
    </source>
</evidence>
<dbReference type="NCBIfam" id="TIGR01719">
    <property type="entry name" value="euk_UDPppase"/>
    <property type="match status" value="1"/>
</dbReference>
<gene>
    <name evidence="4" type="primary">UPP1</name>
    <name evidence="4" type="synonym">LOC115378745</name>
</gene>
<dbReference type="PANTHER" id="PTHR43691">
    <property type="entry name" value="URIDINE PHOSPHORYLASE"/>
    <property type="match status" value="1"/>
</dbReference>
<dbReference type="GeneTree" id="ENSGT00940000157781"/>
<keyword evidence="5" id="KW-1185">Reference proteome</keyword>
<feature type="domain" description="Nucleoside phosphorylase" evidence="3">
    <location>
        <begin position="57"/>
        <end position="297"/>
    </location>
</feature>
<feature type="binding site" evidence="2">
    <location>
        <position position="222"/>
    </location>
    <ligand>
        <name>substrate</name>
    </ligand>
</feature>
<proteinExistence type="inferred from homology"/>
<dbReference type="GO" id="GO:0006218">
    <property type="term" value="P:uridine catabolic process"/>
    <property type="evidence" value="ECO:0007669"/>
    <property type="project" value="TreeGrafter"/>
</dbReference>
<dbReference type="AlphaFoldDB" id="A0A667YXU7"/>
<dbReference type="SUPFAM" id="SSF53167">
    <property type="entry name" value="Purine and uridine phosphorylases"/>
    <property type="match status" value="1"/>
</dbReference>
<dbReference type="InParanoid" id="A0A667YXU7"/>
<reference evidence="4" key="1">
    <citation type="submission" date="2019-06" db="EMBL/GenBank/DDBJ databases">
        <authorList>
            <consortium name="Wellcome Sanger Institute Data Sharing"/>
        </authorList>
    </citation>
    <scope>NUCLEOTIDE SEQUENCE [LARGE SCALE GENOMIC DNA]</scope>
</reference>
<sequence length="316" mass="34172">MVSPPAVQETMGSILRLGRDCVFVDNPHLDTLDEDVLYHLALGTSTHDLPAMFGDVKFVCVGGSSRRMKAFARFMAAELGLPDAEADPPNICAGTDRYAMYKAGPVLSVSHGIGVPSICVVLHELLKLLHHARCTDVTVIRIGTSGGIGLEPGTVVVTQQAVDGAFQPRFEQMILGRPVVRGTELDGGLVAELLLCGRELSQFETVAGNTMCTMDFYEGQARLDGAFCCFSERDKQEYLARAYEAGVRNIEMEALVLAAMCKLGGLQAAVVCVTLLDRLQGDQLSGSHELLESFQQRPQRLVGLFIRKRLQASGSV</sequence>
<comment type="similarity">
    <text evidence="1">Belongs to the PNP/UDP phosphorylase family.</text>
</comment>
<dbReference type="InterPro" id="IPR035994">
    <property type="entry name" value="Nucleoside_phosphorylase_sf"/>
</dbReference>
<evidence type="ECO:0000259" key="3">
    <source>
        <dbReference type="Pfam" id="PF01048"/>
    </source>
</evidence>
<dbReference type="Pfam" id="PF01048">
    <property type="entry name" value="PNP_UDP_1"/>
    <property type="match status" value="1"/>
</dbReference>
<feature type="binding site" evidence="2">
    <location>
        <position position="97"/>
    </location>
    <ligand>
        <name>phosphate</name>
        <dbReference type="ChEBI" id="CHEBI:43474"/>
    </ligand>
</feature>
<reference evidence="4" key="2">
    <citation type="submission" date="2025-08" db="UniProtKB">
        <authorList>
            <consortium name="Ensembl"/>
        </authorList>
    </citation>
    <scope>IDENTIFICATION</scope>
</reference>
<dbReference type="GO" id="GO:0004850">
    <property type="term" value="F:uridine phosphorylase activity"/>
    <property type="evidence" value="ECO:0007669"/>
    <property type="project" value="InterPro"/>
</dbReference>
<protein>
    <submittedName>
        <fullName evidence="4">Uridine phosphorylase 1</fullName>
    </submittedName>
</protein>
<evidence type="ECO:0000256" key="1">
    <source>
        <dbReference type="ARBA" id="ARBA00010456"/>
    </source>
</evidence>
<dbReference type="Ensembl" id="ENSMMDT00005036257.1">
    <property type="protein sequence ID" value="ENSMMDP00005035480.1"/>
    <property type="gene ID" value="ENSMMDG00005016301.1"/>
</dbReference>
<dbReference type="PANTHER" id="PTHR43691:SF10">
    <property type="entry name" value="URIDINE PHOSPHORYLASE 1"/>
    <property type="match status" value="1"/>
</dbReference>
<organism evidence="4 5">
    <name type="scientific">Myripristis murdjan</name>
    <name type="common">pinecone soldierfish</name>
    <dbReference type="NCBI Taxonomy" id="586833"/>
    <lineage>
        <taxon>Eukaryota</taxon>
        <taxon>Metazoa</taxon>
        <taxon>Chordata</taxon>
        <taxon>Craniata</taxon>
        <taxon>Vertebrata</taxon>
        <taxon>Euteleostomi</taxon>
        <taxon>Actinopterygii</taxon>
        <taxon>Neopterygii</taxon>
        <taxon>Teleostei</taxon>
        <taxon>Neoteleostei</taxon>
        <taxon>Acanthomorphata</taxon>
        <taxon>Holocentriformes</taxon>
        <taxon>Holocentridae</taxon>
        <taxon>Myripristis</taxon>
    </lineage>
</organism>
<evidence type="ECO:0000256" key="2">
    <source>
        <dbReference type="PIRSR" id="PIRSR610059-50"/>
    </source>
</evidence>
<reference evidence="4" key="3">
    <citation type="submission" date="2025-09" db="UniProtKB">
        <authorList>
            <consortium name="Ensembl"/>
        </authorList>
    </citation>
    <scope>IDENTIFICATION</scope>
</reference>
<evidence type="ECO:0000313" key="4">
    <source>
        <dbReference type="Ensembl" id="ENSMMDP00005035480.1"/>
    </source>
</evidence>
<accession>A0A667YXU7</accession>
<feature type="binding site" evidence="2">
    <location>
        <begin position="141"/>
        <end position="144"/>
    </location>
    <ligand>
        <name>phosphate</name>
        <dbReference type="ChEBI" id="CHEBI:43474"/>
    </ligand>
</feature>
<dbReference type="Proteomes" id="UP000472263">
    <property type="component" value="Chromosome 20"/>
</dbReference>
<dbReference type="CDD" id="cd17763">
    <property type="entry name" value="UP_hUPP-like"/>
    <property type="match status" value="1"/>
</dbReference>
<dbReference type="GO" id="GO:0009166">
    <property type="term" value="P:nucleotide catabolic process"/>
    <property type="evidence" value="ECO:0007669"/>
    <property type="project" value="InterPro"/>
</dbReference>
<dbReference type="GO" id="GO:0005829">
    <property type="term" value="C:cytosol"/>
    <property type="evidence" value="ECO:0007669"/>
    <property type="project" value="TreeGrafter"/>
</dbReference>
<name>A0A667YXU7_9TELE</name>